<dbReference type="InterPro" id="IPR006626">
    <property type="entry name" value="PbH1"/>
</dbReference>
<dbReference type="GO" id="GO:0005975">
    <property type="term" value="P:carbohydrate metabolic process"/>
    <property type="evidence" value="ECO:0007669"/>
    <property type="project" value="UniProtKB-ARBA"/>
</dbReference>
<keyword evidence="4" id="KW-1185">Reference proteome</keyword>
<proteinExistence type="predicted"/>
<dbReference type="PROSITE" id="PS50093">
    <property type="entry name" value="PKD"/>
    <property type="match status" value="2"/>
</dbReference>
<reference evidence="3" key="2">
    <citation type="submission" date="2020-09" db="EMBL/GenBank/DDBJ databases">
        <authorList>
            <person name="Sun Q."/>
            <person name="Zhou Y."/>
        </authorList>
    </citation>
    <scope>NUCLEOTIDE SEQUENCE</scope>
    <source>
        <strain evidence="3">CGMCC 4.5737</strain>
    </source>
</reference>
<dbReference type="CDD" id="cd00146">
    <property type="entry name" value="PKD"/>
    <property type="match status" value="2"/>
</dbReference>
<reference evidence="3" key="1">
    <citation type="journal article" date="2014" name="Int. J. Syst. Evol. Microbiol.">
        <title>Complete genome sequence of Corynebacterium casei LMG S-19264T (=DSM 44701T), isolated from a smear-ripened cheese.</title>
        <authorList>
            <consortium name="US DOE Joint Genome Institute (JGI-PGF)"/>
            <person name="Walter F."/>
            <person name="Albersmeier A."/>
            <person name="Kalinowski J."/>
            <person name="Ruckert C."/>
        </authorList>
    </citation>
    <scope>NUCLEOTIDE SEQUENCE</scope>
    <source>
        <strain evidence="3">CGMCC 4.5737</strain>
    </source>
</reference>
<dbReference type="SMART" id="SM00089">
    <property type="entry name" value="PKD"/>
    <property type="match status" value="2"/>
</dbReference>
<sequence length="975" mass="102199">MKLRMLRRLAPRWTRITAGTSAVTTLLAAIIVIGADHGYRAPQIRLHAGIAWLASNKVGQLTLLDGASAEVMARVPVAAPNSSLHAMQQGTTGYALNRSDGSVVRVDGATLEPTKSAALVIGSPDQLAVFPTPDALYAVDTQRGLLAKTDPRDLVPQGTPYPLNAQIAAEGTVTDPDGRLWLLDRRTGDLVWLSGGTRHARAGAATPGGSRLTLTKGQPALLDPTRRTVELLDVVTGAVQESLTLDIRPDDSVAVSGSPGQRRLLVAVGSRGLLIVCAFTAASCADPIALGTGGGDFGAAVEAKNHAVVPDHATGRVWIVDLGQMRVVADRQLFSPNVRFELVSRDGVIFYNDPNGERAGVLELDGRIRPVTKYDPGRSDNGTIQVPGGNTPEPGPAGPPNPVPTGPPDKVPPVVGSGATETQPEPPESTPVSIVVRPRDHGVVGEEFEFTVVPEGAAGVTSARWNFGDGTETVGTTVRHRWEHAGNYLVSVAAQLTTGRLAYAAARVGIDSPAAPPRIARLHVQPATPQVGQKVRFSAELVGGRPQTWDWTVVGERGTETTSNESVFQHVFTGPGSYTVTLTVTAGTSSHQKSKDFTVALEQPDVRCGDAVTHSVTLSEDLRCTGEAAALRIVASDVDLDLNGHTIATDMPSSTGVGILVEGDALKDINIRNGAIARYPTGVKVVGASGVDIADVEISALSRETSGFPLVGERARDVRVRASTVNAFHLFHFDHGSSVVITGSTLRGNEWRGVGKCAGESSCTVQGGILQAGSITCFGGDMEVVSSSVNVVSTENLHLRSLGPYCRTGTLKNSKITRLDDMSAKHSVMTGNDLDLTREFSTSFWKSFVVSDNIFRGSKGSGVIVFGGSGVLTRNKFVQNGWHGLYVAPMSAGVVGPLEISHNQFVSNGHAGNEIRREDGLHVSDVGAGSVIVVSHNHTENNAAYGINANPGVVVDGGGNTSVGNPQGCRGVRCG</sequence>
<dbReference type="SUPFAM" id="SSF51126">
    <property type="entry name" value="Pectin lyase-like"/>
    <property type="match status" value="1"/>
</dbReference>
<evidence type="ECO:0000313" key="4">
    <source>
        <dbReference type="Proteomes" id="UP000637578"/>
    </source>
</evidence>
<dbReference type="InterPro" id="IPR013783">
    <property type="entry name" value="Ig-like_fold"/>
</dbReference>
<dbReference type="AlphaFoldDB" id="A0A8J3C6F5"/>
<dbReference type="InterPro" id="IPR011048">
    <property type="entry name" value="Haem_d1_sf"/>
</dbReference>
<protein>
    <recommendedName>
        <fullName evidence="2">PKD domain-containing protein</fullName>
    </recommendedName>
</protein>
<gene>
    <name evidence="3" type="ORF">GCM10012275_09020</name>
</gene>
<dbReference type="SUPFAM" id="SSF49299">
    <property type="entry name" value="PKD domain"/>
    <property type="match status" value="2"/>
</dbReference>
<evidence type="ECO:0000313" key="3">
    <source>
        <dbReference type="EMBL" id="GGM40229.1"/>
    </source>
</evidence>
<dbReference type="SMART" id="SM00710">
    <property type="entry name" value="PbH1"/>
    <property type="match status" value="4"/>
</dbReference>
<dbReference type="RefSeq" id="WP_189054068.1">
    <property type="nucleotide sequence ID" value="NZ_BMMK01000002.1"/>
</dbReference>
<feature type="region of interest" description="Disordered" evidence="1">
    <location>
        <begin position="370"/>
        <end position="433"/>
    </location>
</feature>
<evidence type="ECO:0000256" key="1">
    <source>
        <dbReference type="SAM" id="MobiDB-lite"/>
    </source>
</evidence>
<feature type="domain" description="PKD" evidence="2">
    <location>
        <begin position="531"/>
        <end position="599"/>
    </location>
</feature>
<dbReference type="InterPro" id="IPR015943">
    <property type="entry name" value="WD40/YVTN_repeat-like_dom_sf"/>
</dbReference>
<feature type="compositionally biased region" description="Low complexity" evidence="1">
    <location>
        <begin position="412"/>
        <end position="423"/>
    </location>
</feature>
<accession>A0A8J3C6F5</accession>
<dbReference type="Gene3D" id="2.130.10.10">
    <property type="entry name" value="YVTN repeat-like/Quinoprotein amine dehydrogenase"/>
    <property type="match status" value="2"/>
</dbReference>
<name>A0A8J3C6F5_9PSEU</name>
<comment type="caution">
    <text evidence="3">The sequence shown here is derived from an EMBL/GenBank/DDBJ whole genome shotgun (WGS) entry which is preliminary data.</text>
</comment>
<dbReference type="InterPro" id="IPR011050">
    <property type="entry name" value="Pectin_lyase_fold/virulence"/>
</dbReference>
<dbReference type="InterPro" id="IPR039448">
    <property type="entry name" value="Beta_helix"/>
</dbReference>
<dbReference type="EMBL" id="BMMK01000002">
    <property type="protein sequence ID" value="GGM40229.1"/>
    <property type="molecule type" value="Genomic_DNA"/>
</dbReference>
<dbReference type="Pfam" id="PF00801">
    <property type="entry name" value="PKD"/>
    <property type="match status" value="1"/>
</dbReference>
<dbReference type="InterPro" id="IPR022409">
    <property type="entry name" value="PKD/Chitinase_dom"/>
</dbReference>
<dbReference type="Gene3D" id="2.60.40.10">
    <property type="entry name" value="Immunoglobulins"/>
    <property type="match status" value="2"/>
</dbReference>
<feature type="compositionally biased region" description="Pro residues" evidence="1">
    <location>
        <begin position="393"/>
        <end position="411"/>
    </location>
</feature>
<dbReference type="InterPro" id="IPR000601">
    <property type="entry name" value="PKD_dom"/>
</dbReference>
<dbReference type="SUPFAM" id="SSF51004">
    <property type="entry name" value="C-terminal (heme d1) domain of cytochrome cd1-nitrite reductase"/>
    <property type="match status" value="1"/>
</dbReference>
<dbReference type="Pfam" id="PF18911">
    <property type="entry name" value="PKD_4"/>
    <property type="match status" value="1"/>
</dbReference>
<dbReference type="InterPro" id="IPR035986">
    <property type="entry name" value="PKD_dom_sf"/>
</dbReference>
<dbReference type="Pfam" id="PF13229">
    <property type="entry name" value="Beta_helix"/>
    <property type="match status" value="1"/>
</dbReference>
<dbReference type="Proteomes" id="UP000637578">
    <property type="component" value="Unassembled WGS sequence"/>
</dbReference>
<evidence type="ECO:0000259" key="2">
    <source>
        <dbReference type="PROSITE" id="PS50093"/>
    </source>
</evidence>
<feature type="domain" description="PKD" evidence="2">
    <location>
        <begin position="431"/>
        <end position="517"/>
    </location>
</feature>
<organism evidence="3 4">
    <name type="scientific">Longimycelium tulufanense</name>
    <dbReference type="NCBI Taxonomy" id="907463"/>
    <lineage>
        <taxon>Bacteria</taxon>
        <taxon>Bacillati</taxon>
        <taxon>Actinomycetota</taxon>
        <taxon>Actinomycetes</taxon>
        <taxon>Pseudonocardiales</taxon>
        <taxon>Pseudonocardiaceae</taxon>
        <taxon>Longimycelium</taxon>
    </lineage>
</organism>